<evidence type="ECO:0000256" key="9">
    <source>
        <dbReference type="SAM" id="MobiDB-lite"/>
    </source>
</evidence>
<dbReference type="SUPFAM" id="SSF52540">
    <property type="entry name" value="P-loop containing nucleoside triphosphate hydrolases"/>
    <property type="match status" value="1"/>
</dbReference>
<reference evidence="11" key="2">
    <citation type="journal article" date="2023" name="IMA Fungus">
        <title>Comparative genomic study of the Penicillium genus elucidates a diverse pangenome and 15 lateral gene transfer events.</title>
        <authorList>
            <person name="Petersen C."/>
            <person name="Sorensen T."/>
            <person name="Nielsen M.R."/>
            <person name="Sondergaard T.E."/>
            <person name="Sorensen J.L."/>
            <person name="Fitzpatrick D.A."/>
            <person name="Frisvad J.C."/>
            <person name="Nielsen K.L."/>
        </authorList>
    </citation>
    <scope>NUCLEOTIDE SEQUENCE</scope>
    <source>
        <strain evidence="11">IBT 21472</strain>
    </source>
</reference>
<keyword evidence="2" id="KW-0813">Transport</keyword>
<feature type="transmembrane region" description="Helical" evidence="10">
    <location>
        <begin position="458"/>
        <end position="478"/>
    </location>
</feature>
<comment type="subcellular location">
    <subcellularLocation>
        <location evidence="1">Membrane</location>
        <topology evidence="1">Multi-pass membrane protein</topology>
    </subcellularLocation>
</comment>
<dbReference type="Proteomes" id="UP001147746">
    <property type="component" value="Unassembled WGS sequence"/>
</dbReference>
<dbReference type="InterPro" id="IPR003593">
    <property type="entry name" value="AAA+_ATPase"/>
</dbReference>
<feature type="transmembrane region" description="Helical" evidence="10">
    <location>
        <begin position="85"/>
        <end position="110"/>
    </location>
</feature>
<dbReference type="GO" id="GO:0005774">
    <property type="term" value="C:vacuolar membrane"/>
    <property type="evidence" value="ECO:0007669"/>
    <property type="project" value="TreeGrafter"/>
</dbReference>
<feature type="region of interest" description="Disordered" evidence="9">
    <location>
        <begin position="256"/>
        <end position="280"/>
    </location>
</feature>
<dbReference type="OrthoDB" id="6500128at2759"/>
<dbReference type="FunFam" id="3.40.50.300:FF:000186">
    <property type="entry name" value="ATP-binding cassette sub-family B member 7, mitochondrial"/>
    <property type="match status" value="1"/>
</dbReference>
<dbReference type="InterPro" id="IPR011527">
    <property type="entry name" value="ABC1_TM_dom"/>
</dbReference>
<dbReference type="InterPro" id="IPR003439">
    <property type="entry name" value="ABC_transporter-like_ATP-bd"/>
</dbReference>
<keyword evidence="12" id="KW-1185">Reference proteome</keyword>
<name>A0A9W9GG73_9EURO</name>
<keyword evidence="6 10" id="KW-1133">Transmembrane helix</keyword>
<comment type="similarity">
    <text evidence="8">Belongs to the ABC transporter superfamily. ABCB family. Heavy Metal importer (TC 3.A.1.210) subfamily.</text>
</comment>
<evidence type="ECO:0000256" key="5">
    <source>
        <dbReference type="ARBA" id="ARBA00022840"/>
    </source>
</evidence>
<dbReference type="Pfam" id="PF00664">
    <property type="entry name" value="ABC_membrane"/>
    <property type="match status" value="1"/>
</dbReference>
<feature type="transmembrane region" description="Helical" evidence="10">
    <location>
        <begin position="16"/>
        <end position="32"/>
    </location>
</feature>
<evidence type="ECO:0000256" key="1">
    <source>
        <dbReference type="ARBA" id="ARBA00004141"/>
    </source>
</evidence>
<protein>
    <submittedName>
        <fullName evidence="11">Uncharacterized protein</fullName>
    </submittedName>
</protein>
<keyword evidence="4" id="KW-0547">Nucleotide-binding</keyword>
<evidence type="ECO:0000256" key="8">
    <source>
        <dbReference type="ARBA" id="ARBA00024363"/>
    </source>
</evidence>
<dbReference type="PANTHER" id="PTHR24221:SF651">
    <property type="entry name" value="HEAVY METAL TOLERANCE PROTEIN"/>
    <property type="match status" value="1"/>
</dbReference>
<feature type="transmembrane region" description="Helical" evidence="10">
    <location>
        <begin position="122"/>
        <end position="141"/>
    </location>
</feature>
<dbReference type="SMART" id="SM00382">
    <property type="entry name" value="AAA"/>
    <property type="match status" value="1"/>
</dbReference>
<sequence length="881" mass="98640">MDSSKAAVEALQWCRISYPIVVLVVFFVVFIVHSSQVAKQNEAGKVGDGAPIGPGGKPLPKRTRVMMMVARELPAELAKKKSKALFLWLAIILIITYVGDAALGLTHVMVANSQQWWCGQAVVIYIIGSMFTHSVVLISLLDMGPGPNVIQFVSWSLSMAFEVTIVALSTSVYTSVHHEPTVGDRYGGPIRIKITFWETLEVSLGITRILVLTLLVASYVFRIALPKIGAWRKIEQTSVTDTSVSETTSLLHATVDSQSEDGYSSTDGQGTPDSTEPWVRPTKTPTTNWLEYLSGYSLFFPYMWPSKSRRLKIVAVICFGLLVLQRVVNLLVPYQVGVITDSLSFSEGKLQVPWMNICLYILYRWLQGGQGLIESVRSNLWISISQYAYMELSTAAFEHVHHLGLDFHLNKKMGEVLSALTKGSSINTFLEQVTFQVLPMFIDLAIAIGYFLVVFDAYYALAITIMTFFYLYSTVKIATWRADMRRQMVNASRQEDAVKNDSLISYETVKYFNAEEYEFNRYRGAVGDYLDAEYQSLFAQNLMNICQNTIFMLGLLVTCFIAAYQVARGERPVGQFVTLLSYMAQLQAPLNIFGTFYRYIQSALINAERLLELFRVRPSIVDKASAVPLSVCRGAISFKDIEFTYDTRRPALDGFSFDCQPGTTTALVGESGGGKSTIFRLLYRFYNPNKGEIFIDGHNIHDVTIDSVRSHIGVVPQDTVLFNETLMYNLKYANQNATDEDVYDACRAASIHDKIMSFPDRYETKVGDRGLRLSGGEKQRVAIARTILKNPQIILLDEATAALDSETEQNIQHALSVLSHGRTVLIIAHRLSTIISADNIVVLHEGRAAESGTHNELLASNGRYTKMWQKQVQSQKEQKED</sequence>
<dbReference type="Gene3D" id="3.40.50.300">
    <property type="entry name" value="P-loop containing nucleotide triphosphate hydrolases"/>
    <property type="match status" value="1"/>
</dbReference>
<reference evidence="11" key="1">
    <citation type="submission" date="2022-12" db="EMBL/GenBank/DDBJ databases">
        <authorList>
            <person name="Petersen C."/>
        </authorList>
    </citation>
    <scope>NUCLEOTIDE SEQUENCE</scope>
    <source>
        <strain evidence="11">IBT 21472</strain>
    </source>
</reference>
<dbReference type="PROSITE" id="PS50929">
    <property type="entry name" value="ABC_TM1F"/>
    <property type="match status" value="1"/>
</dbReference>
<keyword evidence="3 10" id="KW-0812">Transmembrane</keyword>
<keyword evidence="5" id="KW-0067">ATP-binding</keyword>
<dbReference type="PROSITE" id="PS50893">
    <property type="entry name" value="ABC_TRANSPORTER_2"/>
    <property type="match status" value="1"/>
</dbReference>
<comment type="caution">
    <text evidence="11">The sequence shown here is derived from an EMBL/GenBank/DDBJ whole genome shotgun (WGS) entry which is preliminary data.</text>
</comment>
<feature type="transmembrane region" description="Helical" evidence="10">
    <location>
        <begin position="433"/>
        <end position="452"/>
    </location>
</feature>
<dbReference type="GO" id="GO:0000041">
    <property type="term" value="P:transition metal ion transport"/>
    <property type="evidence" value="ECO:0007669"/>
    <property type="project" value="UniProtKB-ARBA"/>
</dbReference>
<evidence type="ECO:0000313" key="12">
    <source>
        <dbReference type="Proteomes" id="UP001147746"/>
    </source>
</evidence>
<dbReference type="AlphaFoldDB" id="A0A9W9GG73"/>
<dbReference type="Pfam" id="PF00005">
    <property type="entry name" value="ABC_tran"/>
    <property type="match status" value="1"/>
</dbReference>
<dbReference type="Gene3D" id="1.20.1560.10">
    <property type="entry name" value="ABC transporter type 1, transmembrane domain"/>
    <property type="match status" value="1"/>
</dbReference>
<dbReference type="CDD" id="cd03253">
    <property type="entry name" value="ABCC_ATM1_transporter"/>
    <property type="match status" value="1"/>
</dbReference>
<dbReference type="FunFam" id="1.20.1560.10:FF:000050">
    <property type="entry name" value="Vacuolar ABC heavy metal transporter (Hmt1)"/>
    <property type="match status" value="1"/>
</dbReference>
<gene>
    <name evidence="11" type="ORF">N7476_010642</name>
</gene>
<evidence type="ECO:0000256" key="4">
    <source>
        <dbReference type="ARBA" id="ARBA00022741"/>
    </source>
</evidence>
<dbReference type="EMBL" id="JAPZBO010000010">
    <property type="protein sequence ID" value="KAJ5299085.1"/>
    <property type="molecule type" value="Genomic_DNA"/>
</dbReference>
<dbReference type="CDD" id="cd18583">
    <property type="entry name" value="ABC_6TM_HMT1"/>
    <property type="match status" value="1"/>
</dbReference>
<dbReference type="InterPro" id="IPR036640">
    <property type="entry name" value="ABC1_TM_sf"/>
</dbReference>
<dbReference type="GO" id="GO:0016887">
    <property type="term" value="F:ATP hydrolysis activity"/>
    <property type="evidence" value="ECO:0007669"/>
    <property type="project" value="InterPro"/>
</dbReference>
<dbReference type="InterPro" id="IPR039421">
    <property type="entry name" value="Type_1_exporter"/>
</dbReference>
<dbReference type="InterPro" id="IPR027417">
    <property type="entry name" value="P-loop_NTPase"/>
</dbReference>
<feature type="compositionally biased region" description="Polar residues" evidence="9">
    <location>
        <begin position="256"/>
        <end position="274"/>
    </location>
</feature>
<keyword evidence="7 10" id="KW-0472">Membrane</keyword>
<dbReference type="SUPFAM" id="SSF90123">
    <property type="entry name" value="ABC transporter transmembrane region"/>
    <property type="match status" value="1"/>
</dbReference>
<dbReference type="PROSITE" id="PS00211">
    <property type="entry name" value="ABC_TRANSPORTER_1"/>
    <property type="match status" value="1"/>
</dbReference>
<dbReference type="GO" id="GO:0140359">
    <property type="term" value="F:ABC-type transporter activity"/>
    <property type="evidence" value="ECO:0007669"/>
    <property type="project" value="InterPro"/>
</dbReference>
<evidence type="ECO:0000256" key="2">
    <source>
        <dbReference type="ARBA" id="ARBA00022448"/>
    </source>
</evidence>
<dbReference type="GO" id="GO:0005524">
    <property type="term" value="F:ATP binding"/>
    <property type="evidence" value="ECO:0007669"/>
    <property type="project" value="UniProtKB-KW"/>
</dbReference>
<feature type="transmembrane region" description="Helical" evidence="10">
    <location>
        <begin position="205"/>
        <end position="225"/>
    </location>
</feature>
<dbReference type="PANTHER" id="PTHR24221">
    <property type="entry name" value="ATP-BINDING CASSETTE SUB-FAMILY B"/>
    <property type="match status" value="1"/>
</dbReference>
<evidence type="ECO:0000256" key="7">
    <source>
        <dbReference type="ARBA" id="ARBA00023136"/>
    </source>
</evidence>
<evidence type="ECO:0000256" key="10">
    <source>
        <dbReference type="SAM" id="Phobius"/>
    </source>
</evidence>
<dbReference type="InterPro" id="IPR017871">
    <property type="entry name" value="ABC_transporter-like_CS"/>
</dbReference>
<evidence type="ECO:0000256" key="6">
    <source>
        <dbReference type="ARBA" id="ARBA00022989"/>
    </source>
</evidence>
<accession>A0A9W9GG73</accession>
<evidence type="ECO:0000256" key="3">
    <source>
        <dbReference type="ARBA" id="ARBA00022692"/>
    </source>
</evidence>
<feature type="transmembrane region" description="Helical" evidence="10">
    <location>
        <begin position="550"/>
        <end position="567"/>
    </location>
</feature>
<proteinExistence type="inferred from homology"/>
<organism evidence="11 12">
    <name type="scientific">Penicillium atrosanguineum</name>
    <dbReference type="NCBI Taxonomy" id="1132637"/>
    <lineage>
        <taxon>Eukaryota</taxon>
        <taxon>Fungi</taxon>
        <taxon>Dikarya</taxon>
        <taxon>Ascomycota</taxon>
        <taxon>Pezizomycotina</taxon>
        <taxon>Eurotiomycetes</taxon>
        <taxon>Eurotiomycetidae</taxon>
        <taxon>Eurotiales</taxon>
        <taxon>Aspergillaceae</taxon>
        <taxon>Penicillium</taxon>
    </lineage>
</organism>
<evidence type="ECO:0000313" key="11">
    <source>
        <dbReference type="EMBL" id="KAJ5299085.1"/>
    </source>
</evidence>
<feature type="transmembrane region" description="Helical" evidence="10">
    <location>
        <begin position="153"/>
        <end position="176"/>
    </location>
</feature>